<gene>
    <name evidence="2" type="ORF">U9M48_036039</name>
</gene>
<reference evidence="2 3" key="1">
    <citation type="submission" date="2024-02" db="EMBL/GenBank/DDBJ databases">
        <title>High-quality chromosome-scale genome assembly of Pensacola bahiagrass (Paspalum notatum Flugge var. saurae).</title>
        <authorList>
            <person name="Vega J.M."/>
            <person name="Podio M."/>
            <person name="Orjuela J."/>
            <person name="Siena L.A."/>
            <person name="Pessino S.C."/>
            <person name="Combes M.C."/>
            <person name="Mariac C."/>
            <person name="Albertini E."/>
            <person name="Pupilli F."/>
            <person name="Ortiz J.P.A."/>
            <person name="Leblanc O."/>
        </authorList>
    </citation>
    <scope>NUCLEOTIDE SEQUENCE [LARGE SCALE GENOMIC DNA]</scope>
    <source>
        <strain evidence="2">R1</strain>
        <tissue evidence="2">Leaf</tissue>
    </source>
</reference>
<evidence type="ECO:0000313" key="3">
    <source>
        <dbReference type="Proteomes" id="UP001341281"/>
    </source>
</evidence>
<dbReference type="SUPFAM" id="SSF56672">
    <property type="entry name" value="DNA/RNA polymerases"/>
    <property type="match status" value="1"/>
</dbReference>
<dbReference type="EMBL" id="CP144752">
    <property type="protein sequence ID" value="WVZ89666.1"/>
    <property type="molecule type" value="Genomic_DNA"/>
</dbReference>
<evidence type="ECO:0000259" key="1">
    <source>
        <dbReference type="PROSITE" id="PS50878"/>
    </source>
</evidence>
<evidence type="ECO:0000313" key="2">
    <source>
        <dbReference type="EMBL" id="WVZ89666.1"/>
    </source>
</evidence>
<dbReference type="PANTHER" id="PTHR19446">
    <property type="entry name" value="REVERSE TRANSCRIPTASES"/>
    <property type="match status" value="1"/>
</dbReference>
<dbReference type="PROSITE" id="PS50878">
    <property type="entry name" value="RT_POL"/>
    <property type="match status" value="1"/>
</dbReference>
<keyword evidence="3" id="KW-1185">Reference proteome</keyword>
<organism evidence="2 3">
    <name type="scientific">Paspalum notatum var. saurae</name>
    <dbReference type="NCBI Taxonomy" id="547442"/>
    <lineage>
        <taxon>Eukaryota</taxon>
        <taxon>Viridiplantae</taxon>
        <taxon>Streptophyta</taxon>
        <taxon>Embryophyta</taxon>
        <taxon>Tracheophyta</taxon>
        <taxon>Spermatophyta</taxon>
        <taxon>Magnoliopsida</taxon>
        <taxon>Liliopsida</taxon>
        <taxon>Poales</taxon>
        <taxon>Poaceae</taxon>
        <taxon>PACMAD clade</taxon>
        <taxon>Panicoideae</taxon>
        <taxon>Andropogonodae</taxon>
        <taxon>Paspaleae</taxon>
        <taxon>Paspalinae</taxon>
        <taxon>Paspalum</taxon>
    </lineage>
</organism>
<protein>
    <recommendedName>
        <fullName evidence="1">Reverse transcriptase domain-containing protein</fullName>
    </recommendedName>
</protein>
<dbReference type="AlphaFoldDB" id="A0AAQ3X9M2"/>
<feature type="domain" description="Reverse transcriptase" evidence="1">
    <location>
        <begin position="105"/>
        <end position="227"/>
    </location>
</feature>
<dbReference type="InterPro" id="IPR000477">
    <property type="entry name" value="RT_dom"/>
</dbReference>
<sequence length="227" mass="25625">MKFFHLSASSRAPPNGNLAVAHEEKEKIIHEHFKTHLGAAPDRGITLNWSALALAQHDLSSLEVPFSLEEIKETIFSMPSDKAPGPDCFTGLFFKEDVLEAFHQVHSMNGLDFKFLNSANIVLIPKKPDALAVGDYRPISLMHSIAKIFSKLLANRLASLLNSLISNAFIRKRCVQDNFLYVQNVVRRLHRQKKLALFLKLDIQKAFDMVNWGYLLEVLQAMGFGPR</sequence>
<accession>A0AAQ3X9M2</accession>
<proteinExistence type="predicted"/>
<dbReference type="Proteomes" id="UP001341281">
    <property type="component" value="Chromosome 08"/>
</dbReference>
<dbReference type="CDD" id="cd01650">
    <property type="entry name" value="RT_nLTR_like"/>
    <property type="match status" value="1"/>
</dbReference>
<name>A0AAQ3X9M2_PASNO</name>
<dbReference type="InterPro" id="IPR043502">
    <property type="entry name" value="DNA/RNA_pol_sf"/>
</dbReference>
<dbReference type="Pfam" id="PF00078">
    <property type="entry name" value="RVT_1"/>
    <property type="match status" value="1"/>
</dbReference>